<comment type="caution">
    <text evidence="1">The sequence shown here is derived from an EMBL/GenBank/DDBJ whole genome shotgun (WGS) entry which is preliminary data.</text>
</comment>
<keyword evidence="2" id="KW-1185">Reference proteome</keyword>
<accession>A0A8J5M455</accession>
<dbReference type="AlphaFoldDB" id="A0A8J5M455"/>
<name>A0A8J5M455_9STRA</name>
<evidence type="ECO:0000313" key="1">
    <source>
        <dbReference type="EMBL" id="KAG6961220.1"/>
    </source>
</evidence>
<dbReference type="Proteomes" id="UP000709295">
    <property type="component" value="Unassembled WGS sequence"/>
</dbReference>
<organism evidence="1 2">
    <name type="scientific">Phytophthora aleatoria</name>
    <dbReference type="NCBI Taxonomy" id="2496075"/>
    <lineage>
        <taxon>Eukaryota</taxon>
        <taxon>Sar</taxon>
        <taxon>Stramenopiles</taxon>
        <taxon>Oomycota</taxon>
        <taxon>Peronosporomycetes</taxon>
        <taxon>Peronosporales</taxon>
        <taxon>Peronosporaceae</taxon>
        <taxon>Phytophthora</taxon>
    </lineage>
</organism>
<reference evidence="1" key="1">
    <citation type="submission" date="2021-01" db="EMBL/GenBank/DDBJ databases">
        <title>Phytophthora aleatoria, a newly-described species from Pinus radiata is distinct from Phytophthora cactorum isolates based on comparative genomics.</title>
        <authorList>
            <person name="Mcdougal R."/>
            <person name="Panda P."/>
            <person name="Williams N."/>
            <person name="Studholme D.J."/>
        </authorList>
    </citation>
    <scope>NUCLEOTIDE SEQUENCE</scope>
    <source>
        <strain evidence="1">NZFS 4037</strain>
    </source>
</reference>
<proteinExistence type="predicted"/>
<evidence type="ECO:0000313" key="2">
    <source>
        <dbReference type="Proteomes" id="UP000709295"/>
    </source>
</evidence>
<sequence length="81" mass="9100">MHDNDGRETHKESVIIPMGAVLSNGENYSIKLGAAGSDEIRLRYEHTAMSRVRSLECLQSLHTTLFPDLRYTPRTVHSSTT</sequence>
<gene>
    <name evidence="1" type="ORF">JG688_00009217</name>
</gene>
<dbReference type="EMBL" id="JAENGY010000519">
    <property type="protein sequence ID" value="KAG6961220.1"/>
    <property type="molecule type" value="Genomic_DNA"/>
</dbReference>
<protein>
    <submittedName>
        <fullName evidence="1">Uncharacterized protein</fullName>
    </submittedName>
</protein>